<evidence type="ECO:0000256" key="7">
    <source>
        <dbReference type="ARBA" id="ARBA00022692"/>
    </source>
</evidence>
<feature type="compositionally biased region" description="Low complexity" evidence="11">
    <location>
        <begin position="1208"/>
        <end position="1222"/>
    </location>
</feature>
<evidence type="ECO:0000256" key="2">
    <source>
        <dbReference type="ARBA" id="ARBA00004687"/>
    </source>
</evidence>
<feature type="region of interest" description="Disordered" evidence="11">
    <location>
        <begin position="1383"/>
        <end position="1430"/>
    </location>
</feature>
<feature type="compositionally biased region" description="Low complexity" evidence="11">
    <location>
        <begin position="828"/>
        <end position="841"/>
    </location>
</feature>
<dbReference type="VEuPathDB" id="TriTrypDB:LdCL_180014900"/>
<feature type="transmembrane region" description="Helical" evidence="12">
    <location>
        <begin position="261"/>
        <end position="280"/>
    </location>
</feature>
<feature type="compositionally biased region" description="Polar residues" evidence="11">
    <location>
        <begin position="2158"/>
        <end position="2169"/>
    </location>
</feature>
<dbReference type="GO" id="GO:0000009">
    <property type="term" value="F:alpha-1,6-mannosyltransferase activity"/>
    <property type="evidence" value="ECO:0007669"/>
    <property type="project" value="InterPro"/>
</dbReference>
<dbReference type="UniPathway" id="UPA00196"/>
<feature type="compositionally biased region" description="Polar residues" evidence="11">
    <location>
        <begin position="1981"/>
        <end position="2000"/>
    </location>
</feature>
<dbReference type="EMBL" id="RHLD01000027">
    <property type="protein sequence ID" value="TPP55256.1"/>
    <property type="molecule type" value="Genomic_DNA"/>
</dbReference>
<feature type="region of interest" description="Disordered" evidence="11">
    <location>
        <begin position="1276"/>
        <end position="1295"/>
    </location>
</feature>
<dbReference type="GO" id="GO:0031501">
    <property type="term" value="C:mannosyltransferase complex"/>
    <property type="evidence" value="ECO:0007669"/>
    <property type="project" value="TreeGrafter"/>
</dbReference>
<dbReference type="GO" id="GO:0006506">
    <property type="term" value="P:GPI anchor biosynthetic process"/>
    <property type="evidence" value="ECO:0007669"/>
    <property type="project" value="UniProtKB-UniPathway"/>
</dbReference>
<dbReference type="GO" id="GO:0005789">
    <property type="term" value="C:endoplasmic reticulum membrane"/>
    <property type="evidence" value="ECO:0007669"/>
    <property type="project" value="UniProtKB-SubCell"/>
</dbReference>
<proteinExistence type="inferred from homology"/>
<keyword evidence="10 12" id="KW-0472">Membrane</keyword>
<keyword evidence="4" id="KW-0337">GPI-anchor biosynthesis</keyword>
<feature type="region of interest" description="Disordered" evidence="11">
    <location>
        <begin position="1981"/>
        <end position="2049"/>
    </location>
</feature>
<evidence type="ECO:0000256" key="10">
    <source>
        <dbReference type="ARBA" id="ARBA00023136"/>
    </source>
</evidence>
<dbReference type="PANTHER" id="PTHR12468:SF2">
    <property type="entry name" value="GPI MANNOSYLTRANSFERASE 2"/>
    <property type="match status" value="1"/>
</dbReference>
<protein>
    <submittedName>
        <fullName evidence="13">Mannosyltransferase protein family protein</fullName>
    </submittedName>
</protein>
<feature type="region of interest" description="Disordered" evidence="11">
    <location>
        <begin position="862"/>
        <end position="949"/>
    </location>
</feature>
<comment type="pathway">
    <text evidence="2">Glycolipid biosynthesis; glycosylphosphatidylinositol-anchor biosynthesis.</text>
</comment>
<feature type="compositionally biased region" description="Low complexity" evidence="11">
    <location>
        <begin position="1514"/>
        <end position="1523"/>
    </location>
</feature>
<feature type="region of interest" description="Disordered" evidence="11">
    <location>
        <begin position="1179"/>
        <end position="1226"/>
    </location>
</feature>
<feature type="compositionally biased region" description="Low complexity" evidence="11">
    <location>
        <begin position="786"/>
        <end position="807"/>
    </location>
</feature>
<gene>
    <name evidence="13" type="ORF">CGC20_39285</name>
</gene>
<feature type="compositionally biased region" description="Polar residues" evidence="11">
    <location>
        <begin position="1283"/>
        <end position="1295"/>
    </location>
</feature>
<feature type="compositionally biased region" description="Basic and acidic residues" evidence="11">
    <location>
        <begin position="1090"/>
        <end position="1105"/>
    </location>
</feature>
<feature type="compositionally biased region" description="Low complexity" evidence="11">
    <location>
        <begin position="2012"/>
        <end position="2023"/>
    </location>
</feature>
<feature type="region of interest" description="Disordered" evidence="11">
    <location>
        <begin position="1476"/>
        <end position="1537"/>
    </location>
</feature>
<dbReference type="PROSITE" id="PS50096">
    <property type="entry name" value="IQ"/>
    <property type="match status" value="1"/>
</dbReference>
<feature type="region of interest" description="Disordered" evidence="11">
    <location>
        <begin position="1035"/>
        <end position="1056"/>
    </location>
</feature>
<dbReference type="VEuPathDB" id="TriTrypDB:LDHU3_18.1210"/>
<dbReference type="Proteomes" id="UP000318821">
    <property type="component" value="Unassembled WGS sequence"/>
</dbReference>
<dbReference type="VEuPathDB" id="TriTrypDB:LdBPK_180960.1"/>
<evidence type="ECO:0000256" key="3">
    <source>
        <dbReference type="ARBA" id="ARBA00008698"/>
    </source>
</evidence>
<dbReference type="VEuPathDB" id="TriTrypDB:LdBPK_180970.1"/>
<feature type="region of interest" description="Disordered" evidence="11">
    <location>
        <begin position="2147"/>
        <end position="2176"/>
    </location>
</feature>
<feature type="compositionally biased region" description="Polar residues" evidence="11">
    <location>
        <begin position="903"/>
        <end position="929"/>
    </location>
</feature>
<dbReference type="InterPro" id="IPR007315">
    <property type="entry name" value="PIG-V/Gpi18"/>
</dbReference>
<evidence type="ECO:0000256" key="5">
    <source>
        <dbReference type="ARBA" id="ARBA00022676"/>
    </source>
</evidence>
<comment type="caution">
    <text evidence="13">The sequence shown here is derived from an EMBL/GenBank/DDBJ whole genome shotgun (WGS) entry which is preliminary data.</text>
</comment>
<feature type="transmembrane region" description="Helical" evidence="12">
    <location>
        <begin position="144"/>
        <end position="163"/>
    </location>
</feature>
<sequence length="2512" mass="268259">MAVLRCRVVTAASRLLAFVLAPYAEPSFNLLDYLGTCTDTALVLCVAVARLLLLCLMWFSRAVAPIAFGAPGGTFVFDTGEELYDDARFSMVRNWDGVHMFFIAQYGYLYESQIVFFPGLPALIRGLEHITRRLVPVLHRVAPVAFYVCLMNTAASCLAGVVLRRLTILTFLGPEAVRCTCRWRPSKLSPSTPELEKPRKYPKAQLDMATERTMQSTTEATVCYRLMCRMTGTVLDAPDIHAPLPATVAEAKAGALLRRRVVGGAALVWIITPAMVFAVAVYTESLFSLATILGVYFLAWHEPLPQAVQLRIASYLASATPPGSGARAADKASAPARLVPPAPLVQQWPLAANDVGDGAAARSRIPGIASLLPSITPGASRAITVKWEQRFLSSTEVAAVLLFTLAGTFRSNAFTCAGFLIFPLCVQVALPAVHKAQASAVLAGVSARAVMSAAAKRGGARESGAALVVRCPTLRPPLQRMPHPLRMCMVALECICVALPYLVMNYVGYRRFVLQTWDAAAKKTVGHAFWRLYPMLQKKYWGVSLFSAYTFTNSPNVVLALPVAVLTVWCLHAHYLAPAWANLRAATAAAAGARRTRWQHLWIAAMPLVSSSNVMHLIGLLALALTVMHVQVTNRFVATSPALYWLLGMQLASRPTSRASRLTLLWCILWGMAGAKAPRQCGVQHEHARSNQEHSIPYIKPEEGPHLHYGHFHTAEEEWKPQAPTQWQCDIDARRARGAPVATTGASEGIETVDVASVTRYWSSDCRRIPSASRIDSALMAAARGSSNRSFSSSSSATSAPLLTSAGNSASNSCSVISRRREDPSPGSPRVSPGPLPAAASALASSVDGKVAQLCRTPVTASPPAAPLHAAFTTPHFSGHTRGSGSAPGCVGSKGPPPRHISSPGSGNLDTDAPSSSSFRAIQNPTSARAATRVPSPLPVIQQRGGEMRRRLSFVPESPAGASRGLDTPGVVNDADPAQPSPASGVSSTNFPLVDTRYMQPPPAAQPPLHALAAAASMPELDMPSVKTVSTACQPLPPPPLVHQRRQSMPALEDGQRGAWAVKGSLAPAGSPLSFGARSSSLMSASRPSSRSDRRSPRERSDGGHRAVVFRFSKAEQEEGVAMTTPQREQQESGEGDSTPQSRQLLGQRDHSISNSMCSLSIASAATVPTSQLLHQFDGSESRVRAPSGVHGRDYVGNDSAGGSVLDASIASSPRSSPASSSWRESTGHVKPFLLSPVTSPPRSLTSSILVPSAAVPSTSEDGAIVSDANGLPSYSGARHSGAASQAQPSHYPSSATSLHSALVNVQSMDSADGVEEEEKGTLGLRQAVAPPLLLPTRFSASALVFASAAASSGVKNDALDAGVDKRAGAEPIAMDGAADIVGESAQSSESSTPRPRPSSMAVKTTQGAGKSDSDKDHTSKHSSGGASGKGKALIAATILQAPLLVSSEISSHARLSKAQALSPRQQELAQSFRNRIQVGVHPPRRQRSAQLVTSASRDRRRSIGGSTANSDTSRCFGAGRSGSARRRESSLRRTKGQSIQQPVAALSFIAVSVVAVAYAKLLRPVHAFRVRRRFDEVIAPAAAYRIQCKWRRRLQLRRVEQKTAVQLLVPWIRFRLQRLRRAKDTSARLLQRVFRGEVVRSLHRYLYEQIKRNHALDVIRRYVQRWEAQNLYRRLRMQRDERAIVVSQCVQGSLQLLRAEQVEWNAIVQDGAETLQSRPCVRTQDWVEGVAALTGVVLDPRASNRIRSPEASPVVSTRAGPTSTAQPRECLAAFARLEHQMFRFRGIKDDKTASSSDGSVAAHDDDDHSYTAASTAGDGASDSPTPSGSLATEDDLVTAYLQLLCRTEAAERVALERRLLDERQELLREPLLRCKAIFYATAMRVPPLFSPLLLSMPSDLLLLQAARLFKAEREARCEIIQLYESMPLACLRRPMLSPAAKARHSELVRLLNGVDDPWSDAERSERRFYCETVAYKHLASSTSKPEGSDSLSHTPQPSSIPLGADDADNVPSPRSAGPSPGATHTNGDDSVPPLRPLPRPTSYGTPSGLRVCMSVTPRIHYYANSLVTASLPAHETLLLPPSNNFATSLAPEGGGAAATDEDDLPATPTHLLKNREGASGPWPPLLSTYPNTTHFWLVGIWRPSTEQEGRDAEVGTAGTSQRSANDVSQDADAGVASRLPSPVIAERGRCTTTAHATSAAPLLRASFVGRTPTAQPVGAPDPGFIPLTTTVGSMPKTRCSTAAPRKPLTPPSMLQELPLCRRQHNDTPISARVDKDTSGDAALLSAPTPNFSSASVAIALPISTTAASTAAEAANHRRAARRSSDCKHSLLYIPLSMRSEVHDGDVEVAVEAVDFPRAPALSSSASTVAERRADGWNRFPLAPQRLRPPTPPPRQCHTAQSAAHMGEAPERSAARSIVAANPADRAGHLVSHNGPASAASLLSLHTHGPHHWAAVHSDGRKTNAMDVKSSGISSSDANRAMTPAVKALLAPAAPVAAAVAAETQPLSLSQG</sequence>
<evidence type="ECO:0000256" key="8">
    <source>
        <dbReference type="ARBA" id="ARBA00022824"/>
    </source>
</evidence>
<feature type="transmembrane region" description="Helical" evidence="12">
    <location>
        <begin position="485"/>
        <end position="504"/>
    </location>
</feature>
<comment type="subcellular location">
    <subcellularLocation>
        <location evidence="1">Endoplasmic reticulum membrane</location>
        <topology evidence="1">Multi-pass membrane protein</topology>
    </subcellularLocation>
</comment>
<reference evidence="14" key="1">
    <citation type="submission" date="2019-02" db="EMBL/GenBank/DDBJ databases">
        <title>FDA dAtabase for Regulatory Grade micrObial Sequences (FDA-ARGOS): Supporting development and validation of Infectious Disease Dx tests.</title>
        <authorList>
            <person name="Duncan R."/>
            <person name="Fisher C."/>
            <person name="Tallon L."/>
            <person name="Sadzewicz L."/>
            <person name="Sengamalay N."/>
            <person name="Ott S."/>
            <person name="Godinez A."/>
            <person name="Nagaraj S."/>
            <person name="Vavikolanu K."/>
            <person name="Vyas G."/>
            <person name="Nadendla S."/>
            <person name="Aluvathingal J."/>
            <person name="Sichtig H."/>
        </authorList>
    </citation>
    <scope>NUCLEOTIDE SEQUENCE [LARGE SCALE GENOMIC DNA]</scope>
    <source>
        <strain evidence="14">FDAARGOS_360</strain>
    </source>
</reference>
<feature type="region of interest" description="Disordered" evidence="11">
    <location>
        <begin position="1072"/>
        <end position="1144"/>
    </location>
</feature>
<evidence type="ECO:0000313" key="14">
    <source>
        <dbReference type="Proteomes" id="UP000318821"/>
    </source>
</evidence>
<organism evidence="13 14">
    <name type="scientific">Leishmania donovani</name>
    <dbReference type="NCBI Taxonomy" id="5661"/>
    <lineage>
        <taxon>Eukaryota</taxon>
        <taxon>Discoba</taxon>
        <taxon>Euglenozoa</taxon>
        <taxon>Kinetoplastea</taxon>
        <taxon>Metakinetoplastina</taxon>
        <taxon>Trypanosomatida</taxon>
        <taxon>Trypanosomatidae</taxon>
        <taxon>Leishmaniinae</taxon>
        <taxon>Leishmania</taxon>
    </lineage>
</organism>
<dbReference type="Pfam" id="PF04188">
    <property type="entry name" value="Mannosyl_trans2"/>
    <property type="match status" value="2"/>
</dbReference>
<comment type="similarity">
    <text evidence="3">Belongs to the PIGV family.</text>
</comment>
<keyword evidence="6 13" id="KW-0808">Transferase</keyword>
<dbReference type="GO" id="GO:0004376">
    <property type="term" value="F:GPI mannosyltransferase activity"/>
    <property type="evidence" value="ECO:0007669"/>
    <property type="project" value="InterPro"/>
</dbReference>
<keyword evidence="5 13" id="KW-0328">Glycosyltransferase</keyword>
<keyword evidence="8" id="KW-0256">Endoplasmic reticulum</keyword>
<evidence type="ECO:0000256" key="6">
    <source>
        <dbReference type="ARBA" id="ARBA00022679"/>
    </source>
</evidence>
<feature type="transmembrane region" description="Helical" evidence="12">
    <location>
        <begin position="601"/>
        <end position="625"/>
    </location>
</feature>
<evidence type="ECO:0000256" key="9">
    <source>
        <dbReference type="ARBA" id="ARBA00022989"/>
    </source>
</evidence>
<feature type="compositionally biased region" description="Low complexity" evidence="11">
    <location>
        <begin position="1811"/>
        <end position="1824"/>
    </location>
</feature>
<dbReference type="PANTHER" id="PTHR12468">
    <property type="entry name" value="GPI MANNOSYLTRANSFERASE 2"/>
    <property type="match status" value="1"/>
</dbReference>
<feature type="region of interest" description="Disordered" evidence="11">
    <location>
        <begin position="1792"/>
        <end position="1832"/>
    </location>
</feature>
<feature type="region of interest" description="Disordered" evidence="11">
    <location>
        <begin position="786"/>
        <end position="841"/>
    </location>
</feature>
<accession>A0A504Y3K4</accession>
<evidence type="ECO:0000256" key="12">
    <source>
        <dbReference type="SAM" id="Phobius"/>
    </source>
</evidence>
<feature type="compositionally biased region" description="Low complexity" evidence="11">
    <location>
        <begin position="1078"/>
        <end position="1089"/>
    </location>
</feature>
<feature type="compositionally biased region" description="Low complexity" evidence="11">
    <location>
        <begin position="1388"/>
        <end position="1400"/>
    </location>
</feature>
<dbReference type="VEuPathDB" id="TriTrypDB:LDHU3_18.1220"/>
<dbReference type="VEuPathDB" id="TriTrypDB:LdCL_180014800"/>
<evidence type="ECO:0000256" key="1">
    <source>
        <dbReference type="ARBA" id="ARBA00004477"/>
    </source>
</evidence>
<feature type="region of interest" description="Disordered" evidence="11">
    <location>
        <begin position="2381"/>
        <end position="2413"/>
    </location>
</feature>
<evidence type="ECO:0000313" key="13">
    <source>
        <dbReference type="EMBL" id="TPP55256.1"/>
    </source>
</evidence>
<keyword evidence="7 12" id="KW-0812">Transmembrane</keyword>
<evidence type="ECO:0000256" key="4">
    <source>
        <dbReference type="ARBA" id="ARBA00022502"/>
    </source>
</evidence>
<feature type="transmembrane region" description="Helical" evidence="12">
    <location>
        <begin position="40"/>
        <end position="59"/>
    </location>
</feature>
<evidence type="ECO:0000256" key="11">
    <source>
        <dbReference type="SAM" id="MobiDB-lite"/>
    </source>
</evidence>
<name>A0A504Y3K4_LEIDO</name>
<keyword evidence="9 12" id="KW-1133">Transmembrane helix</keyword>